<dbReference type="PANTHER" id="PTHR24286">
    <property type="entry name" value="CYTOCHROME P450 26"/>
    <property type="match status" value="1"/>
</dbReference>
<evidence type="ECO:0008006" key="14">
    <source>
        <dbReference type="Google" id="ProtNLM"/>
    </source>
</evidence>
<dbReference type="eggNOG" id="KOG0157">
    <property type="taxonomic scope" value="Eukaryota"/>
</dbReference>
<reference evidence="12 13" key="1">
    <citation type="submission" date="2013-10" db="EMBL/GenBank/DDBJ databases">
        <authorList>
            <consortium name="International Citrus Genome Consortium"/>
            <person name="Jenkins J."/>
            <person name="Schmutz J."/>
            <person name="Prochnik S."/>
            <person name="Rokhsar D."/>
            <person name="Gmitter F."/>
            <person name="Ollitrault P."/>
            <person name="Machado M."/>
            <person name="Talon M."/>
            <person name="Wincker P."/>
            <person name="Jaillon O."/>
            <person name="Morgante M."/>
        </authorList>
    </citation>
    <scope>NUCLEOTIDE SEQUENCE</scope>
    <source>
        <strain evidence="13">cv. Clemenules</strain>
    </source>
</reference>
<dbReference type="PROSITE" id="PS00086">
    <property type="entry name" value="CYTOCHROME_P450"/>
    <property type="match status" value="1"/>
</dbReference>
<evidence type="ECO:0000256" key="7">
    <source>
        <dbReference type="ARBA" id="ARBA00022989"/>
    </source>
</evidence>
<keyword evidence="8 11" id="KW-0560">Oxidoreductase</keyword>
<keyword evidence="9 11" id="KW-0408">Iron</keyword>
<keyword evidence="10 11" id="KW-0503">Monooxygenase</keyword>
<organism evidence="12 13">
    <name type="scientific">Citrus clementina</name>
    <name type="common">Clementine</name>
    <name type="synonym">Citrus deliciosa x Citrus sinensis</name>
    <dbReference type="NCBI Taxonomy" id="85681"/>
    <lineage>
        <taxon>Eukaryota</taxon>
        <taxon>Viridiplantae</taxon>
        <taxon>Streptophyta</taxon>
        <taxon>Embryophyta</taxon>
        <taxon>Tracheophyta</taxon>
        <taxon>Spermatophyta</taxon>
        <taxon>Magnoliopsida</taxon>
        <taxon>eudicotyledons</taxon>
        <taxon>Gunneridae</taxon>
        <taxon>Pentapetalae</taxon>
        <taxon>rosids</taxon>
        <taxon>malvids</taxon>
        <taxon>Sapindales</taxon>
        <taxon>Rutaceae</taxon>
        <taxon>Aurantioideae</taxon>
        <taxon>Citrus</taxon>
    </lineage>
</organism>
<dbReference type="GO" id="GO:0020037">
    <property type="term" value="F:heme binding"/>
    <property type="evidence" value="ECO:0007669"/>
    <property type="project" value="InterPro"/>
</dbReference>
<evidence type="ECO:0000256" key="9">
    <source>
        <dbReference type="ARBA" id="ARBA00023004"/>
    </source>
</evidence>
<evidence type="ECO:0000256" key="2">
    <source>
        <dbReference type="ARBA" id="ARBA00004721"/>
    </source>
</evidence>
<comment type="pathway">
    <text evidence="2">Secondary metabolite biosynthesis; terpenoid biosynthesis.</text>
</comment>
<comment type="subcellular location">
    <subcellularLocation>
        <location evidence="1">Membrane</location>
        <topology evidence="1">Single-pass membrane protein</topology>
    </subcellularLocation>
</comment>
<keyword evidence="6 11" id="KW-0479">Metal-binding</keyword>
<protein>
    <recommendedName>
        <fullName evidence="14">Cytochrome P450</fullName>
    </recommendedName>
</protein>
<accession>V4UGN3</accession>
<gene>
    <name evidence="12" type="ORF">CICLE_v10010017mg</name>
</gene>
<evidence type="ECO:0000256" key="8">
    <source>
        <dbReference type="ARBA" id="ARBA00023002"/>
    </source>
</evidence>
<dbReference type="InterPro" id="IPR001128">
    <property type="entry name" value="Cyt_P450"/>
</dbReference>
<dbReference type="Gramene" id="ESR63355">
    <property type="protein sequence ID" value="ESR63355"/>
    <property type="gene ID" value="CICLE_v10010017mg"/>
</dbReference>
<evidence type="ECO:0000313" key="12">
    <source>
        <dbReference type="EMBL" id="ESR63355.1"/>
    </source>
</evidence>
<keyword evidence="7" id="KW-1133">Transmembrane helix</keyword>
<dbReference type="GO" id="GO:0016705">
    <property type="term" value="F:oxidoreductase activity, acting on paired donors, with incorporation or reduction of molecular oxygen"/>
    <property type="evidence" value="ECO:0007669"/>
    <property type="project" value="InterPro"/>
</dbReference>
<dbReference type="Gene3D" id="1.10.630.10">
    <property type="entry name" value="Cytochrome P450"/>
    <property type="match status" value="1"/>
</dbReference>
<dbReference type="GO" id="GO:0005506">
    <property type="term" value="F:iron ion binding"/>
    <property type="evidence" value="ECO:0007669"/>
    <property type="project" value="InterPro"/>
</dbReference>
<evidence type="ECO:0000256" key="4">
    <source>
        <dbReference type="ARBA" id="ARBA00022617"/>
    </source>
</evidence>
<dbReference type="PANTHER" id="PTHR24286:SF384">
    <property type="entry name" value="P450, PUTATIVE (EUROFUNG)-RELATED"/>
    <property type="match status" value="1"/>
</dbReference>
<evidence type="ECO:0000256" key="10">
    <source>
        <dbReference type="ARBA" id="ARBA00023033"/>
    </source>
</evidence>
<dbReference type="GO" id="GO:0016125">
    <property type="term" value="P:sterol metabolic process"/>
    <property type="evidence" value="ECO:0007669"/>
    <property type="project" value="TreeGrafter"/>
</dbReference>
<proteinExistence type="inferred from homology"/>
<keyword evidence="13" id="KW-1185">Reference proteome</keyword>
<name>V4UGN3_CITCL</name>
<dbReference type="KEGG" id="cic:CICLE_v10010017mg"/>
<dbReference type="GO" id="GO:0016020">
    <property type="term" value="C:membrane"/>
    <property type="evidence" value="ECO:0007669"/>
    <property type="project" value="UniProtKB-SubCell"/>
</dbReference>
<comment type="similarity">
    <text evidence="3 11">Belongs to the cytochrome P450 family.</text>
</comment>
<dbReference type="InParanoid" id="V4UGN3"/>
<evidence type="ECO:0000256" key="1">
    <source>
        <dbReference type="ARBA" id="ARBA00004167"/>
    </source>
</evidence>
<dbReference type="InterPro" id="IPR036396">
    <property type="entry name" value="Cyt_P450_sf"/>
</dbReference>
<keyword evidence="7" id="KW-0472">Membrane</keyword>
<keyword evidence="5" id="KW-0812">Transmembrane</keyword>
<evidence type="ECO:0000256" key="6">
    <source>
        <dbReference type="ARBA" id="ARBA00022723"/>
    </source>
</evidence>
<dbReference type="AlphaFoldDB" id="V4UGN3"/>
<keyword evidence="4 11" id="KW-0349">Heme</keyword>
<dbReference type="SUPFAM" id="SSF48264">
    <property type="entry name" value="Cytochrome P450"/>
    <property type="match status" value="1"/>
</dbReference>
<dbReference type="Pfam" id="PF00067">
    <property type="entry name" value="p450"/>
    <property type="match status" value="1"/>
</dbReference>
<dbReference type="Proteomes" id="UP000030687">
    <property type="component" value="Unassembled WGS sequence"/>
</dbReference>
<dbReference type="InterPro" id="IPR017972">
    <property type="entry name" value="Cyt_P450_CS"/>
</dbReference>
<evidence type="ECO:0000256" key="5">
    <source>
        <dbReference type="ARBA" id="ARBA00022692"/>
    </source>
</evidence>
<evidence type="ECO:0000256" key="3">
    <source>
        <dbReference type="ARBA" id="ARBA00010617"/>
    </source>
</evidence>
<dbReference type="EMBL" id="KI535697">
    <property type="protein sequence ID" value="ESR63355.1"/>
    <property type="molecule type" value="Genomic_DNA"/>
</dbReference>
<evidence type="ECO:0000313" key="13">
    <source>
        <dbReference type="Proteomes" id="UP000030687"/>
    </source>
</evidence>
<sequence>MSLPEEFMTARKAAIRFTEPTALKSYVPSRFEGKELVPFSYVPFGGGPRTCPGREYAQLQLLVFLHNVVKRHRWEKLFSNEKMIYKASKFKTPKSRPLN</sequence>
<dbReference type="GO" id="GO:0004497">
    <property type="term" value="F:monooxygenase activity"/>
    <property type="evidence" value="ECO:0007669"/>
    <property type="project" value="UniProtKB-KW"/>
</dbReference>
<evidence type="ECO:0000256" key="11">
    <source>
        <dbReference type="RuleBase" id="RU000461"/>
    </source>
</evidence>